<dbReference type="AlphaFoldDB" id="A0A511QS05"/>
<proteinExistence type="predicted"/>
<evidence type="ECO:0000313" key="3">
    <source>
        <dbReference type="EMBL" id="GEM80139.1"/>
    </source>
</evidence>
<sequence length="645" mass="69685">MKASILALTISTALSTHAFASSTKVDIQAANAATHELIDQQMRDIDASVQAQLVTKYADAQPGDIAVIDDVVYEQQSNGTWAAVGTASAVLVAGLLSSSSSGGNSTEDLPDIPVNSNPIEAQPDNDLPQLDSPVRPIEVSPSNPNSRVGITESPNGDKTIFVDGEQIAYVSLERGDIRNNDNEVIATFDKKGNKLVLTGANDNTLQYNPNTKNVRINGEVVGKWSPEYGFVKGGDIGQGPEGQPMHPDFIDGDFEMTPPIAHLPVFDSPVNPIEVSPSSPNARVGITESPNGDKTIFVDGEQIAYISLERGDIRNNDNEVIATFDKKGNKLVLTGANDNTLQYNPNTKNVRINGEVVGKWSPEYGFVKGGDIGQGPEGQPINPIEVSPSSPNARVGITESPNGDKTIFVDGEQIAYVSLERGDIRNNDNEVIATFEKNGKKLVLTGTNDNTLQYNPNTKNVRINGEVVGKWSPEYGFIKGGDIGQGPEGQPMNPDFIDGDFEMTPPIDHLPEFDGDNDYDNTHIQIADYRGNGEAILVVNGEEVADIEYKDGTLIINKYDSTQGHKYSAKVQETPNGAVVAVRHNDDSGYSFFRINDNGVVTPVDKKSAQNAIQNIDRSKMQNIDQNKLNQVKAKVQNRLSALKK</sequence>
<feature type="chain" id="PRO_5021877201" evidence="2">
    <location>
        <begin position="21"/>
        <end position="645"/>
    </location>
</feature>
<comment type="caution">
    <text evidence="3">The sequence shown here is derived from an EMBL/GenBank/DDBJ whole genome shotgun (WGS) entry which is preliminary data.</text>
</comment>
<keyword evidence="2" id="KW-0732">Signal</keyword>
<dbReference type="Proteomes" id="UP000321113">
    <property type="component" value="Unassembled WGS sequence"/>
</dbReference>
<protein>
    <submittedName>
        <fullName evidence="3">Uncharacterized protein</fullName>
    </submittedName>
</protein>
<keyword evidence="4" id="KW-1185">Reference proteome</keyword>
<feature type="signal peptide" evidence="2">
    <location>
        <begin position="1"/>
        <end position="20"/>
    </location>
</feature>
<evidence type="ECO:0000256" key="2">
    <source>
        <dbReference type="SAM" id="SignalP"/>
    </source>
</evidence>
<gene>
    <name evidence="3" type="ORF">VSU01S_23840</name>
</gene>
<reference evidence="3 4" key="1">
    <citation type="submission" date="2019-07" db="EMBL/GenBank/DDBJ databases">
        <title>Whole genome shotgun sequence of Vibrio superstes NBRC 103154.</title>
        <authorList>
            <person name="Hosoyama A."/>
            <person name="Uohara A."/>
            <person name="Ohji S."/>
            <person name="Ichikawa N."/>
        </authorList>
    </citation>
    <scope>NUCLEOTIDE SEQUENCE [LARGE SCALE GENOMIC DNA]</scope>
    <source>
        <strain evidence="3 4">NBRC 103154</strain>
    </source>
</reference>
<accession>A0A511QS05</accession>
<dbReference type="RefSeq" id="WP_119009800.1">
    <property type="nucleotide sequence ID" value="NZ_BJXK01000009.1"/>
</dbReference>
<dbReference type="EMBL" id="BJXK01000009">
    <property type="protein sequence ID" value="GEM80139.1"/>
    <property type="molecule type" value="Genomic_DNA"/>
</dbReference>
<feature type="region of interest" description="Disordered" evidence="1">
    <location>
        <begin position="101"/>
        <end position="157"/>
    </location>
</feature>
<name>A0A511QS05_9VIBR</name>
<evidence type="ECO:0000313" key="4">
    <source>
        <dbReference type="Proteomes" id="UP000321113"/>
    </source>
</evidence>
<organism evidence="3 4">
    <name type="scientific">Vibrio superstes NBRC 103154</name>
    <dbReference type="NCBI Taxonomy" id="1219062"/>
    <lineage>
        <taxon>Bacteria</taxon>
        <taxon>Pseudomonadati</taxon>
        <taxon>Pseudomonadota</taxon>
        <taxon>Gammaproteobacteria</taxon>
        <taxon>Vibrionales</taxon>
        <taxon>Vibrionaceae</taxon>
        <taxon>Vibrio</taxon>
    </lineage>
</organism>
<evidence type="ECO:0000256" key="1">
    <source>
        <dbReference type="SAM" id="MobiDB-lite"/>
    </source>
</evidence>
<feature type="compositionally biased region" description="Polar residues" evidence="1">
    <location>
        <begin position="140"/>
        <end position="156"/>
    </location>
</feature>
<dbReference type="OrthoDB" id="5906258at2"/>